<dbReference type="Proteomes" id="UP001604336">
    <property type="component" value="Unassembled WGS sequence"/>
</dbReference>
<dbReference type="PANTHER" id="PTHR45979">
    <property type="entry name" value="PAP/OAS1 SUBSTRATE-BINDING DOMAIN SUPERFAMILY"/>
    <property type="match status" value="1"/>
</dbReference>
<comment type="caution">
    <text evidence="2">The sequence shown here is derived from an EMBL/GenBank/DDBJ whole genome shotgun (WGS) entry which is preliminary data.</text>
</comment>
<proteinExistence type="predicted"/>
<reference evidence="3" key="1">
    <citation type="submission" date="2024-07" db="EMBL/GenBank/DDBJ databases">
        <title>Two chromosome-level genome assemblies of Korean endemic species Abeliophyllum distichum and Forsythia ovata (Oleaceae).</title>
        <authorList>
            <person name="Jang H."/>
        </authorList>
    </citation>
    <scope>NUCLEOTIDE SEQUENCE [LARGE SCALE GENOMIC DNA]</scope>
</reference>
<feature type="domain" description="PAP/OAS1 substrate-binding-related" evidence="1">
    <location>
        <begin position="28"/>
        <end position="108"/>
    </location>
</feature>
<name>A0ABD1QJN1_9LAMI</name>
<evidence type="ECO:0000313" key="2">
    <source>
        <dbReference type="EMBL" id="KAL2476281.1"/>
    </source>
</evidence>
<accession>A0ABD1QJN1</accession>
<dbReference type="InterPro" id="IPR058921">
    <property type="entry name" value="PAP/OAS1-rel"/>
</dbReference>
<dbReference type="EMBL" id="JBFOLK010000011">
    <property type="protein sequence ID" value="KAL2476281.1"/>
    <property type="molecule type" value="Genomic_DNA"/>
</dbReference>
<evidence type="ECO:0000259" key="1">
    <source>
        <dbReference type="Pfam" id="PF26180"/>
    </source>
</evidence>
<organism evidence="2 3">
    <name type="scientific">Abeliophyllum distichum</name>
    <dbReference type="NCBI Taxonomy" id="126358"/>
    <lineage>
        <taxon>Eukaryota</taxon>
        <taxon>Viridiplantae</taxon>
        <taxon>Streptophyta</taxon>
        <taxon>Embryophyta</taxon>
        <taxon>Tracheophyta</taxon>
        <taxon>Spermatophyta</taxon>
        <taxon>Magnoliopsida</taxon>
        <taxon>eudicotyledons</taxon>
        <taxon>Gunneridae</taxon>
        <taxon>Pentapetalae</taxon>
        <taxon>asterids</taxon>
        <taxon>lamiids</taxon>
        <taxon>Lamiales</taxon>
        <taxon>Oleaceae</taxon>
        <taxon>Forsythieae</taxon>
        <taxon>Abeliophyllum</taxon>
    </lineage>
</organism>
<dbReference type="InterPro" id="IPR058920">
    <property type="entry name" value="PAP-OAS1-bd-rel"/>
</dbReference>
<sequence>METSICLPLVRENLEDKFNDDLKHVFEGEEVEQQVPSRCVDKNLLWFQKKRLNIVDILKDTNNLGRGVSKGKFYWIRSAFSYGARKRGGILLQGEDHILSELHNFFSDNIERHTEVECLLMFTILLPLVFKALNLL</sequence>
<dbReference type="Pfam" id="PF26180">
    <property type="entry name" value="PAP-OAS1"/>
    <property type="match status" value="1"/>
</dbReference>
<dbReference type="Gene3D" id="1.10.1410.10">
    <property type="match status" value="1"/>
</dbReference>
<dbReference type="AlphaFoldDB" id="A0ABD1QJN1"/>
<evidence type="ECO:0000313" key="3">
    <source>
        <dbReference type="Proteomes" id="UP001604336"/>
    </source>
</evidence>
<dbReference type="PANTHER" id="PTHR45979:SF2">
    <property type="entry name" value="PAP_OAS1 SUBSTRATE-BINDING DOMAIN SUPERFAMILY"/>
    <property type="match status" value="1"/>
</dbReference>
<dbReference type="SUPFAM" id="SSF81631">
    <property type="entry name" value="PAP/OAS1 substrate-binding domain"/>
    <property type="match status" value="1"/>
</dbReference>
<keyword evidence="3" id="KW-1185">Reference proteome</keyword>
<gene>
    <name evidence="2" type="ORF">Adt_37017</name>
</gene>
<protein>
    <submittedName>
        <fullName evidence="2">PAP/OAS1 substrate-binding domain superfamily</fullName>
    </submittedName>
</protein>